<sequence>MPAAHHAVPRCVEVEGTTHPFVQAEQHSFPANQQVLSVNFAREEEMDAIAQSFEAYTPEQEEGMRDARTFAGNEFRRGFCEKKRCTDAEILRLPLMPAHALWGGRRSRLCPLKGNLMIHVVISC</sequence>
<protein>
    <submittedName>
        <fullName evidence="1">Uncharacterized protein</fullName>
    </submittedName>
</protein>
<name>A0ABX8HGH3_9BACL</name>
<dbReference type="Proteomes" id="UP000683429">
    <property type="component" value="Chromosome"/>
</dbReference>
<gene>
    <name evidence="1" type="ORF">KP014_00630</name>
</gene>
<reference evidence="1 2" key="1">
    <citation type="submission" date="2021-06" db="EMBL/GenBank/DDBJ databases">
        <title>Whole genome sequence of Paenibacillus sophorae DSM23020 for comparative genomics.</title>
        <authorList>
            <person name="Kim M.-J."/>
            <person name="Lee G."/>
            <person name="Shin J.-H."/>
        </authorList>
    </citation>
    <scope>NUCLEOTIDE SEQUENCE [LARGE SCALE GENOMIC DNA]</scope>
    <source>
        <strain evidence="1 2">DSM 23020</strain>
    </source>
</reference>
<proteinExistence type="predicted"/>
<keyword evidence="2" id="KW-1185">Reference proteome</keyword>
<evidence type="ECO:0000313" key="2">
    <source>
        <dbReference type="Proteomes" id="UP000683429"/>
    </source>
</evidence>
<dbReference type="EMBL" id="CP076607">
    <property type="protein sequence ID" value="QWU15830.1"/>
    <property type="molecule type" value="Genomic_DNA"/>
</dbReference>
<organism evidence="1 2">
    <name type="scientific">Paenibacillus sophorae</name>
    <dbReference type="NCBI Taxonomy" id="1333845"/>
    <lineage>
        <taxon>Bacteria</taxon>
        <taxon>Bacillati</taxon>
        <taxon>Bacillota</taxon>
        <taxon>Bacilli</taxon>
        <taxon>Bacillales</taxon>
        <taxon>Paenibacillaceae</taxon>
        <taxon>Paenibacillus</taxon>
    </lineage>
</organism>
<accession>A0ABX8HGH3</accession>
<evidence type="ECO:0000313" key="1">
    <source>
        <dbReference type="EMBL" id="QWU15830.1"/>
    </source>
</evidence>
<dbReference type="RefSeq" id="WP_036594023.1">
    <property type="nucleotide sequence ID" value="NZ_CP076607.1"/>
</dbReference>